<name>A0ABR7Q9A9_9FLAO</name>
<dbReference type="InterPro" id="IPR028994">
    <property type="entry name" value="Integrin_alpha_N"/>
</dbReference>
<dbReference type="PANTHER" id="PTHR46580:SF4">
    <property type="entry name" value="ATP_GTP-BINDING PROTEIN"/>
    <property type="match status" value="1"/>
</dbReference>
<evidence type="ECO:0000259" key="3">
    <source>
        <dbReference type="Pfam" id="PF18962"/>
    </source>
</evidence>
<evidence type="ECO:0000313" key="5">
    <source>
        <dbReference type="Proteomes" id="UP000619238"/>
    </source>
</evidence>
<dbReference type="EMBL" id="JACGWS010000005">
    <property type="protein sequence ID" value="MBC8754909.1"/>
    <property type="molecule type" value="Genomic_DNA"/>
</dbReference>
<dbReference type="NCBIfam" id="TIGR04183">
    <property type="entry name" value="Por_Secre_tail"/>
    <property type="match status" value="1"/>
</dbReference>
<proteinExistence type="predicted"/>
<feature type="domain" description="Secretion system C-terminal sorting" evidence="3">
    <location>
        <begin position="871"/>
        <end position="933"/>
    </location>
</feature>
<organism evidence="4 5">
    <name type="scientific">Kordia aestuariivivens</name>
    <dbReference type="NCBI Taxonomy" id="2759037"/>
    <lineage>
        <taxon>Bacteria</taxon>
        <taxon>Pseudomonadati</taxon>
        <taxon>Bacteroidota</taxon>
        <taxon>Flavobacteriia</taxon>
        <taxon>Flavobacteriales</taxon>
        <taxon>Flavobacteriaceae</taxon>
        <taxon>Kordia</taxon>
    </lineage>
</organism>
<feature type="chain" id="PRO_5046150025" evidence="2">
    <location>
        <begin position="20"/>
        <end position="936"/>
    </location>
</feature>
<dbReference type="InterPro" id="IPR013517">
    <property type="entry name" value="FG-GAP"/>
</dbReference>
<evidence type="ECO:0000256" key="1">
    <source>
        <dbReference type="ARBA" id="ARBA00022729"/>
    </source>
</evidence>
<dbReference type="Pfam" id="PF18962">
    <property type="entry name" value="Por_Secre_tail"/>
    <property type="match status" value="1"/>
</dbReference>
<keyword evidence="5" id="KW-1185">Reference proteome</keyword>
<gene>
    <name evidence="4" type="ORF">H2O64_09525</name>
</gene>
<keyword evidence="1 2" id="KW-0732">Signal</keyword>
<accession>A0ABR7Q9A9</accession>
<dbReference type="RefSeq" id="WP_187561961.1">
    <property type="nucleotide sequence ID" value="NZ_JACGWS010000005.1"/>
</dbReference>
<dbReference type="Pfam" id="PF13517">
    <property type="entry name" value="FG-GAP_3"/>
    <property type="match status" value="1"/>
</dbReference>
<dbReference type="Proteomes" id="UP000619238">
    <property type="component" value="Unassembled WGS sequence"/>
</dbReference>
<dbReference type="SUPFAM" id="SSF69318">
    <property type="entry name" value="Integrin alpha N-terminal domain"/>
    <property type="match status" value="2"/>
</dbReference>
<protein>
    <submittedName>
        <fullName evidence="4">T9SS type A sorting domain-containing protein</fullName>
    </submittedName>
</protein>
<dbReference type="InterPro" id="IPR026444">
    <property type="entry name" value="Secre_tail"/>
</dbReference>
<evidence type="ECO:0000256" key="2">
    <source>
        <dbReference type="SAM" id="SignalP"/>
    </source>
</evidence>
<comment type="caution">
    <text evidence="4">The sequence shown here is derived from an EMBL/GenBank/DDBJ whole genome shotgun (WGS) entry which is preliminary data.</text>
</comment>
<feature type="signal peptide" evidence="2">
    <location>
        <begin position="1"/>
        <end position="19"/>
    </location>
</feature>
<dbReference type="Gene3D" id="2.130.10.130">
    <property type="entry name" value="Integrin alpha, N-terminal"/>
    <property type="match status" value="1"/>
</dbReference>
<reference evidence="4 5" key="1">
    <citation type="submission" date="2020-07" db="EMBL/GenBank/DDBJ databases">
        <title>Description of Kordia aestuariivivens sp. nov., isolated from a tidal flat.</title>
        <authorList>
            <person name="Park S."/>
            <person name="Yoon J.-H."/>
        </authorList>
    </citation>
    <scope>NUCLEOTIDE SEQUENCE [LARGE SCALE GENOMIC DNA]</scope>
    <source>
        <strain evidence="4 5">YSTF-M3</strain>
    </source>
</reference>
<dbReference type="PANTHER" id="PTHR46580">
    <property type="entry name" value="SENSOR KINASE-RELATED"/>
    <property type="match status" value="1"/>
</dbReference>
<sequence length="936" mass="105783">MKKTLFIIFLLLCAFTIKAQVINEIHVIPSSTIDALDVELRYSLLSPDDPAIFTINNDLVVSHIENLMTYRLAELENDNLDGGNPNVYYARRVQSHILFYYYFENIGDEDKKDDHLEFFKDYFELLLGEQCYAGSVIPNPCNLSHGGFGSNTTSTDIVNALTTGIALEAYLDARKFLKTVCYNNPNEPIMPISETEFEDRILQAKNELLAYPEYNNQYFNLTATAFMALSKHIDAYNDQASKDFLVNKGSELLNVGHPLRSDVNTSTQWHYAQDWSSTYAWNEGFQVDGSWKSFGRDRSYTETALPNVNPRVYDAYERWHDSELDYHGIMIEGIAQLYRRLSDPTLKANARKKVIASINHLIDYNGTINGLENTTFEPFFVDLPADSYYGELSQTRLTTDFKVAKYHRESSDYDPGDLGTSAVIGAQILRSLIVSKNNLKTTLLPTDIDRLNKMIDGMAYGIIQDPASLAVQQFYDLALYLNRDAINGNFPGTQYTNDKLIVSFENKLISAFHQDDVPAGDKLVRVDNFYIHEQESYQMVSGDFSGDGDDEAIISFEYGNIYRYTENTDGRLTTSERIYDDGVLTLTLESGDFNDNGKDELIVALDNGEIRRYEEDLSGDLTLIETFYSNTSRTIQAMKALDFNNNGKDELIVAFDDGSIRRYRVNTPGDLAPILHPINYIPNQFVTALESGDFDGDENEELILLYDHGVIKRYKEENIGGTLSVTNETVYASASNALNIKAGDFDDDMKDELIIALDDDTIWRYKENVSGVLTANINGPFYNHNQSVKALAVGDFNNDDTEELVISFQYGLIYRYYENSSGNLQIKEGIYNCDNITNTMVVLEKNSPVSRANAQQDLLFEEAIHIDMKAFPNPVSNMLKVSGLNSEASFSIYSLEGKLITKGIVQKDGEIDFSKLSKGFYILKIANNSIFKIIKK</sequence>
<evidence type="ECO:0000313" key="4">
    <source>
        <dbReference type="EMBL" id="MBC8754909.1"/>
    </source>
</evidence>